<evidence type="ECO:0000313" key="3">
    <source>
        <dbReference type="EMBL" id="CAF1441223.1"/>
    </source>
</evidence>
<evidence type="ECO:0000256" key="1">
    <source>
        <dbReference type="SAM" id="SignalP"/>
    </source>
</evidence>
<organism evidence="3 5">
    <name type="scientific">Adineta steineri</name>
    <dbReference type="NCBI Taxonomy" id="433720"/>
    <lineage>
        <taxon>Eukaryota</taxon>
        <taxon>Metazoa</taxon>
        <taxon>Spiralia</taxon>
        <taxon>Gnathifera</taxon>
        <taxon>Rotifera</taxon>
        <taxon>Eurotatoria</taxon>
        <taxon>Bdelloidea</taxon>
        <taxon>Adinetida</taxon>
        <taxon>Adinetidae</taxon>
        <taxon>Adineta</taxon>
    </lineage>
</organism>
<sequence>MSYFVLFFLIISGYVFAAPIFQKESLKFSTLECISGNNETSSKYIVQVFEVNETCIRVNSSSSTGNEVYLYIIPEYETNYTIEIKVDNCSTPLPNLHLSVCNEPNNFNQTGVMVTFEYANVTLSEVVIEEHDAATTTESMFYTGPTVYETLHRLDFEDEEDEHLLATTNATTIDLENTNNNNNNVTNEILI</sequence>
<accession>A0A815P059</accession>
<gene>
    <name evidence="2" type="ORF">BJG266_LOCUS13299</name>
    <name evidence="3" type="ORF">QVE165_LOCUS39632</name>
    <name evidence="4" type="ORF">QVE165_LOCUS39711</name>
</gene>
<protein>
    <submittedName>
        <fullName evidence="3">Uncharacterized protein</fullName>
    </submittedName>
</protein>
<reference evidence="3" key="1">
    <citation type="submission" date="2021-02" db="EMBL/GenBank/DDBJ databases">
        <authorList>
            <person name="Nowell W R."/>
        </authorList>
    </citation>
    <scope>NUCLEOTIDE SEQUENCE</scope>
</reference>
<dbReference type="EMBL" id="CAJNOM010000445">
    <property type="protein sequence ID" value="CAF1442253.1"/>
    <property type="molecule type" value="Genomic_DNA"/>
</dbReference>
<dbReference type="EMBL" id="CAJNOI010000053">
    <property type="protein sequence ID" value="CAF0952573.1"/>
    <property type="molecule type" value="Genomic_DNA"/>
</dbReference>
<feature type="signal peptide" evidence="1">
    <location>
        <begin position="1"/>
        <end position="17"/>
    </location>
</feature>
<dbReference type="Proteomes" id="UP000663832">
    <property type="component" value="Unassembled WGS sequence"/>
</dbReference>
<name>A0A815P059_9BILA</name>
<dbReference type="EMBL" id="CAJNOM010000443">
    <property type="protein sequence ID" value="CAF1441223.1"/>
    <property type="molecule type" value="Genomic_DNA"/>
</dbReference>
<dbReference type="AlphaFoldDB" id="A0A815P059"/>
<feature type="chain" id="PRO_5036228484" evidence="1">
    <location>
        <begin position="18"/>
        <end position="191"/>
    </location>
</feature>
<proteinExistence type="predicted"/>
<keyword evidence="1" id="KW-0732">Signal</keyword>
<evidence type="ECO:0000313" key="2">
    <source>
        <dbReference type="EMBL" id="CAF0952573.1"/>
    </source>
</evidence>
<keyword evidence="5" id="KW-1185">Reference proteome</keyword>
<evidence type="ECO:0000313" key="4">
    <source>
        <dbReference type="EMBL" id="CAF1442253.1"/>
    </source>
</evidence>
<comment type="caution">
    <text evidence="3">The sequence shown here is derived from an EMBL/GenBank/DDBJ whole genome shotgun (WGS) entry which is preliminary data.</text>
</comment>
<dbReference type="OrthoDB" id="10025873at2759"/>
<dbReference type="Proteomes" id="UP000663877">
    <property type="component" value="Unassembled WGS sequence"/>
</dbReference>
<evidence type="ECO:0000313" key="5">
    <source>
        <dbReference type="Proteomes" id="UP000663832"/>
    </source>
</evidence>